<comment type="subcellular location">
    <subcellularLocation>
        <location evidence="1">Membrane</location>
        <topology evidence="1">Multi-pass membrane protein</topology>
    </subcellularLocation>
</comment>
<feature type="transmembrane region" description="Helical" evidence="6">
    <location>
        <begin position="192"/>
        <end position="214"/>
    </location>
</feature>
<feature type="transmembrane region" description="Helical" evidence="6">
    <location>
        <begin position="253"/>
        <end position="272"/>
    </location>
</feature>
<gene>
    <name evidence="8" type="ORF">MSYG_0572</name>
</gene>
<evidence type="ECO:0000259" key="7">
    <source>
        <dbReference type="PROSITE" id="PS50850"/>
    </source>
</evidence>
<dbReference type="PROSITE" id="PS50850">
    <property type="entry name" value="MFS"/>
    <property type="match status" value="1"/>
</dbReference>
<evidence type="ECO:0000313" key="8">
    <source>
        <dbReference type="EMBL" id="SHO76234.1"/>
    </source>
</evidence>
<feature type="transmembrane region" description="Helical" evidence="6">
    <location>
        <begin position="284"/>
        <end position="302"/>
    </location>
</feature>
<evidence type="ECO:0000256" key="5">
    <source>
        <dbReference type="SAM" id="MobiDB-lite"/>
    </source>
</evidence>
<feature type="transmembrane region" description="Helical" evidence="6">
    <location>
        <begin position="124"/>
        <end position="149"/>
    </location>
</feature>
<accession>A0A1M8A208</accession>
<protein>
    <submittedName>
        <fullName evidence="8">Similar to S.cerevisiae protein TPO3 (Polyamine transporter of the major facilitator superfamily)</fullName>
    </submittedName>
</protein>
<keyword evidence="4 6" id="KW-0472">Membrane</keyword>
<proteinExistence type="predicted"/>
<dbReference type="InterPro" id="IPR020846">
    <property type="entry name" value="MFS_dom"/>
</dbReference>
<dbReference type="InterPro" id="IPR036259">
    <property type="entry name" value="MFS_trans_sf"/>
</dbReference>
<sequence>MFGHRASMHSQEDGRLGEVLGRRPSRARSARSGSVSSRVTRASAGTHHHYPHVEQDVEPFHEEVFREEEREEIQHEMKEGMTPAEIEAQDKAAEAEAAIEPGYLVEFQPGDPENPRNWSFTKKWCWTMFFSFLCFVVAVGSSMPTAALVQTGKQLHVSQEAVHLSISLFVAGFGFGPVFFAPLSEMFGRKPVYIVSGFLYFIFTLPCAVTDNLATLLAARMISGLAASVPMTNVGGSISDMWVVEQKGNPMNIFSSVLFLGPAVGPIVGGAISSGTNDEEGWHYIYWTLFAFIGLTWIGSLFQPETLGSAILKKRARKLRKETNDERYSTLAEKEKMGLKAMVVVLLLRPVVMLLVEPILLFFSLYLTLVYMLLYLLFFAYPIIFAEGHGMNDLQTGLMFIPLIVGILIAVLFTMFVLEPHVKKNVARRGTPQTPEDRLIIMFIGSAMFPISLFILAWTSMPSVHWQGALISGLGTGLSFVMIYNAANTYLVDCYPKTAASALASKTLIRSLGGAAVPLFVNQMFHAMHNQWALTLLALVATIMVPIPFFFYRFGPKYRAKSKYASGDD</sequence>
<feature type="transmembrane region" description="Helical" evidence="6">
    <location>
        <begin position="508"/>
        <end position="526"/>
    </location>
</feature>
<name>A0A1M8A208_MALS4</name>
<reference evidence="9" key="1">
    <citation type="journal article" date="2017" name="Nucleic Acids Res.">
        <title>Proteogenomics produces comprehensive and highly accurate protein-coding gene annotation in a complete genome assembly of Malassezia sympodialis.</title>
        <authorList>
            <person name="Zhu Y."/>
            <person name="Engstroem P.G."/>
            <person name="Tellgren-Roth C."/>
            <person name="Baudo C.D."/>
            <person name="Kennell J.C."/>
            <person name="Sun S."/>
            <person name="Billmyre R.B."/>
            <person name="Schroeder M.S."/>
            <person name="Andersson A."/>
            <person name="Holm T."/>
            <person name="Sigurgeirsson B."/>
            <person name="Wu G."/>
            <person name="Sankaranarayanan S.R."/>
            <person name="Siddharthan R."/>
            <person name="Sanyal K."/>
            <person name="Lundeberg J."/>
            <person name="Nystedt B."/>
            <person name="Boekhout T."/>
            <person name="Dawson T.L. Jr."/>
            <person name="Heitman J."/>
            <person name="Scheynius A."/>
            <person name="Lehtioe J."/>
        </authorList>
    </citation>
    <scope>NUCLEOTIDE SEQUENCE [LARGE SCALE GENOMIC DNA]</scope>
    <source>
        <strain evidence="9">ATCC 42132</strain>
    </source>
</reference>
<feature type="transmembrane region" description="Helical" evidence="6">
    <location>
        <begin position="397"/>
        <end position="418"/>
    </location>
</feature>
<keyword evidence="2 6" id="KW-0812">Transmembrane</keyword>
<dbReference type="AlphaFoldDB" id="A0A1M8A208"/>
<evidence type="ECO:0000256" key="3">
    <source>
        <dbReference type="ARBA" id="ARBA00022989"/>
    </source>
</evidence>
<dbReference type="CDD" id="cd17323">
    <property type="entry name" value="MFS_Tpo1_MDR_like"/>
    <property type="match status" value="1"/>
</dbReference>
<organism evidence="8 9">
    <name type="scientific">Malassezia sympodialis (strain ATCC 42132)</name>
    <name type="common">Atopic eczema-associated yeast</name>
    <dbReference type="NCBI Taxonomy" id="1230383"/>
    <lineage>
        <taxon>Eukaryota</taxon>
        <taxon>Fungi</taxon>
        <taxon>Dikarya</taxon>
        <taxon>Basidiomycota</taxon>
        <taxon>Ustilaginomycotina</taxon>
        <taxon>Malasseziomycetes</taxon>
        <taxon>Malasseziales</taxon>
        <taxon>Malasseziaceae</taxon>
        <taxon>Malassezia</taxon>
    </lineage>
</organism>
<evidence type="ECO:0000256" key="4">
    <source>
        <dbReference type="ARBA" id="ARBA00023136"/>
    </source>
</evidence>
<evidence type="ECO:0000256" key="2">
    <source>
        <dbReference type="ARBA" id="ARBA00022692"/>
    </source>
</evidence>
<dbReference type="InterPro" id="IPR011701">
    <property type="entry name" value="MFS"/>
</dbReference>
<keyword evidence="3 6" id="KW-1133">Transmembrane helix</keyword>
<dbReference type="GO" id="GO:0022857">
    <property type="term" value="F:transmembrane transporter activity"/>
    <property type="evidence" value="ECO:0007669"/>
    <property type="project" value="InterPro"/>
</dbReference>
<dbReference type="GO" id="GO:0005886">
    <property type="term" value="C:plasma membrane"/>
    <property type="evidence" value="ECO:0007669"/>
    <property type="project" value="TreeGrafter"/>
</dbReference>
<dbReference type="Gene3D" id="1.20.1250.20">
    <property type="entry name" value="MFS general substrate transporter like domains"/>
    <property type="match status" value="1"/>
</dbReference>
<feature type="compositionally biased region" description="Basic and acidic residues" evidence="5">
    <location>
        <begin position="51"/>
        <end position="60"/>
    </location>
</feature>
<keyword evidence="9" id="KW-1185">Reference proteome</keyword>
<feature type="transmembrane region" description="Helical" evidence="6">
    <location>
        <begin position="363"/>
        <end position="385"/>
    </location>
</feature>
<evidence type="ECO:0000256" key="6">
    <source>
        <dbReference type="SAM" id="Phobius"/>
    </source>
</evidence>
<dbReference type="EMBL" id="LT671821">
    <property type="protein sequence ID" value="SHO76234.1"/>
    <property type="molecule type" value="Genomic_DNA"/>
</dbReference>
<dbReference type="SUPFAM" id="SSF103473">
    <property type="entry name" value="MFS general substrate transporter"/>
    <property type="match status" value="1"/>
</dbReference>
<dbReference type="PANTHER" id="PTHR23502:SF48">
    <property type="entry name" value="MULTIDRUG TRANSPORTER, PUTATIVE (AFU_ORTHOLOGUE AFUA_5G02700)-RELATED"/>
    <property type="match status" value="1"/>
</dbReference>
<feature type="transmembrane region" description="Helical" evidence="6">
    <location>
        <begin position="532"/>
        <end position="552"/>
    </location>
</feature>
<feature type="region of interest" description="Disordered" evidence="5">
    <location>
        <begin position="1"/>
        <end position="60"/>
    </location>
</feature>
<evidence type="ECO:0000256" key="1">
    <source>
        <dbReference type="ARBA" id="ARBA00004141"/>
    </source>
</evidence>
<dbReference type="FunFam" id="1.20.1250.20:FF:000011">
    <property type="entry name" value="MFS multidrug transporter, putative"/>
    <property type="match status" value="1"/>
</dbReference>
<feature type="compositionally biased region" description="Low complexity" evidence="5">
    <location>
        <begin position="30"/>
        <end position="45"/>
    </location>
</feature>
<feature type="transmembrane region" description="Helical" evidence="6">
    <location>
        <begin position="464"/>
        <end position="487"/>
    </location>
</feature>
<dbReference type="OrthoDB" id="6770063at2759"/>
<dbReference type="Proteomes" id="UP000186303">
    <property type="component" value="Chromosome 1"/>
</dbReference>
<dbReference type="PANTHER" id="PTHR23502">
    <property type="entry name" value="MAJOR FACILITATOR SUPERFAMILY"/>
    <property type="match status" value="1"/>
</dbReference>
<dbReference type="Pfam" id="PF07690">
    <property type="entry name" value="MFS_1"/>
    <property type="match status" value="1"/>
</dbReference>
<feature type="domain" description="Major facilitator superfamily (MFS) profile" evidence="7">
    <location>
        <begin position="126"/>
        <end position="559"/>
    </location>
</feature>
<feature type="transmembrane region" description="Helical" evidence="6">
    <location>
        <begin position="161"/>
        <end position="180"/>
    </location>
</feature>
<feature type="transmembrane region" description="Helical" evidence="6">
    <location>
        <begin position="439"/>
        <end position="458"/>
    </location>
</feature>
<dbReference type="VEuPathDB" id="FungiDB:MSYG_0572"/>
<evidence type="ECO:0000313" key="9">
    <source>
        <dbReference type="Proteomes" id="UP000186303"/>
    </source>
</evidence>
<dbReference type="OMA" id="TIYMAIC"/>